<gene>
    <name evidence="2" type="ORF">ETU37_06840</name>
</gene>
<organism evidence="2 3">
    <name type="scientific">Nocardioides iriomotensis</name>
    <dbReference type="NCBI Taxonomy" id="715784"/>
    <lineage>
        <taxon>Bacteria</taxon>
        <taxon>Bacillati</taxon>
        <taxon>Actinomycetota</taxon>
        <taxon>Actinomycetes</taxon>
        <taxon>Propionibacteriales</taxon>
        <taxon>Nocardioidaceae</taxon>
        <taxon>Nocardioides</taxon>
    </lineage>
</organism>
<feature type="transmembrane region" description="Helical" evidence="1">
    <location>
        <begin position="43"/>
        <end position="62"/>
    </location>
</feature>
<sequence>MADVDPLDVDGVRTVAVGSGLWLLGFVMLLPFAGRLAEADRLWWLWTCLAGFGLGVIGWDYCRRRRNRRANREPGKVSLDPTN</sequence>
<keyword evidence="3" id="KW-1185">Reference proteome</keyword>
<dbReference type="Proteomes" id="UP000291189">
    <property type="component" value="Unassembled WGS sequence"/>
</dbReference>
<dbReference type="EMBL" id="SDPU01000020">
    <property type="protein sequence ID" value="RYU13107.1"/>
    <property type="molecule type" value="Genomic_DNA"/>
</dbReference>
<name>A0A4Q5J3B5_9ACTN</name>
<evidence type="ECO:0000256" key="1">
    <source>
        <dbReference type="SAM" id="Phobius"/>
    </source>
</evidence>
<dbReference type="AlphaFoldDB" id="A0A4Q5J3B5"/>
<protein>
    <submittedName>
        <fullName evidence="2">DUF2530 domain-containing protein</fullName>
    </submittedName>
</protein>
<accession>A0A4Q5J3B5</accession>
<dbReference type="OrthoDB" id="5149277at2"/>
<keyword evidence="1" id="KW-0472">Membrane</keyword>
<dbReference type="InterPro" id="IPR019681">
    <property type="entry name" value="DUF2530"/>
</dbReference>
<reference evidence="2 3" key="1">
    <citation type="submission" date="2019-01" db="EMBL/GenBank/DDBJ databases">
        <title>Nocardioides guangzhouensis sp. nov., an actinobacterium isolated from soil.</title>
        <authorList>
            <person name="Fu Y."/>
            <person name="Cai Y."/>
            <person name="Lin Z."/>
            <person name="Chen P."/>
        </authorList>
    </citation>
    <scope>NUCLEOTIDE SEQUENCE [LARGE SCALE GENOMIC DNA]</scope>
    <source>
        <strain evidence="2 3">NBRC 105384</strain>
    </source>
</reference>
<feature type="transmembrane region" description="Helical" evidence="1">
    <location>
        <begin position="12"/>
        <end position="31"/>
    </location>
</feature>
<evidence type="ECO:0000313" key="3">
    <source>
        <dbReference type="Proteomes" id="UP000291189"/>
    </source>
</evidence>
<keyword evidence="1" id="KW-1133">Transmembrane helix</keyword>
<dbReference type="Pfam" id="PF10745">
    <property type="entry name" value="DUF2530"/>
    <property type="match status" value="1"/>
</dbReference>
<proteinExistence type="predicted"/>
<comment type="caution">
    <text evidence="2">The sequence shown here is derived from an EMBL/GenBank/DDBJ whole genome shotgun (WGS) entry which is preliminary data.</text>
</comment>
<keyword evidence="1" id="KW-0812">Transmembrane</keyword>
<evidence type="ECO:0000313" key="2">
    <source>
        <dbReference type="EMBL" id="RYU13107.1"/>
    </source>
</evidence>